<feature type="transmembrane region" description="Helical" evidence="1">
    <location>
        <begin position="502"/>
        <end position="519"/>
    </location>
</feature>
<dbReference type="EMBL" id="JALNTZ010000002">
    <property type="protein sequence ID" value="KAJ3660263.1"/>
    <property type="molecule type" value="Genomic_DNA"/>
</dbReference>
<reference evidence="2" key="1">
    <citation type="journal article" date="2023" name="G3 (Bethesda)">
        <title>Whole genome assemblies of Zophobas morio and Tenebrio molitor.</title>
        <authorList>
            <person name="Kaur S."/>
            <person name="Stinson S.A."/>
            <person name="diCenzo G.C."/>
        </authorList>
    </citation>
    <scope>NUCLEOTIDE SEQUENCE</scope>
    <source>
        <strain evidence="2">QUZm001</strain>
    </source>
</reference>
<accession>A0AA38MLL3</accession>
<organism evidence="2 3">
    <name type="scientific">Zophobas morio</name>
    <dbReference type="NCBI Taxonomy" id="2755281"/>
    <lineage>
        <taxon>Eukaryota</taxon>
        <taxon>Metazoa</taxon>
        <taxon>Ecdysozoa</taxon>
        <taxon>Arthropoda</taxon>
        <taxon>Hexapoda</taxon>
        <taxon>Insecta</taxon>
        <taxon>Pterygota</taxon>
        <taxon>Neoptera</taxon>
        <taxon>Endopterygota</taxon>
        <taxon>Coleoptera</taxon>
        <taxon>Polyphaga</taxon>
        <taxon>Cucujiformia</taxon>
        <taxon>Tenebrionidae</taxon>
        <taxon>Zophobas</taxon>
    </lineage>
</organism>
<proteinExistence type="predicted"/>
<feature type="transmembrane region" description="Helical" evidence="1">
    <location>
        <begin position="468"/>
        <end position="490"/>
    </location>
</feature>
<protein>
    <recommendedName>
        <fullName evidence="4">Heparan-alpha-glucosaminide N-acetyltransferase</fullName>
    </recommendedName>
</protein>
<sequence>MTDLSWTEDYGENDFNGFDMSVLKMDEAYLSINIPDPSYTYRLYRKHVDCVKCPFVKLEQLSPDDSILIDGLRVILKQTPNNVYRISTQNAEPLEASADYTCEFGEDFGEFGIYNVNVTKSGCAVDVVKNAVSTAFPVLTVFLIYCALFLVIFGSGFLWRKFVTKKEKKEKESGGKMRVKSLDTFRGISIVIMIFVNYGAGGFAVLEHASWNGLHFADLVFPWFMWIMGACVPISLMSSFRKKLSNTSIFFNVLKRSIKLFCLGIFLGAGSTLECMRIFGVLQRFGICYLVVTTICLFLMKRDLIESKHKIGKFFTDLLVLWKGWVVVGVIFFIHCMLLFLLTDEGCPQGYLGPGGWHDHGKYFNCTGGATGYIDKVILGKHMYQNPTSKEIFLGTQAFDPEGILGCLTSVVHVFIGVQAGIILLVYKEHTHRLIRWLTWSVVTGLVGGGLCAFSKEDGVIPINKNLWSISFVLVTCCFAFFLLSVCYVLIDLKHWWTGKPFLFAGMNAILLYSGHEMTYGHLPMRWVVYCGKDHGTHLIALFENLWGTFFWVFLSYYWYTVKYFYTV</sequence>
<dbReference type="PANTHER" id="PTHR31061">
    <property type="entry name" value="LD22376P"/>
    <property type="match status" value="1"/>
</dbReference>
<evidence type="ECO:0000313" key="2">
    <source>
        <dbReference type="EMBL" id="KAJ3660263.1"/>
    </source>
</evidence>
<keyword evidence="1" id="KW-0812">Transmembrane</keyword>
<keyword evidence="1" id="KW-0472">Membrane</keyword>
<feature type="transmembrane region" description="Helical" evidence="1">
    <location>
        <begin position="539"/>
        <end position="560"/>
    </location>
</feature>
<dbReference type="PANTHER" id="PTHR31061:SF24">
    <property type="entry name" value="LD22376P"/>
    <property type="match status" value="1"/>
</dbReference>
<dbReference type="AlphaFoldDB" id="A0AA38MLL3"/>
<evidence type="ECO:0008006" key="4">
    <source>
        <dbReference type="Google" id="ProtNLM"/>
    </source>
</evidence>
<feature type="transmembrane region" description="Helical" evidence="1">
    <location>
        <begin position="220"/>
        <end position="237"/>
    </location>
</feature>
<gene>
    <name evidence="2" type="ORF">Zmor_004719</name>
</gene>
<evidence type="ECO:0000256" key="1">
    <source>
        <dbReference type="SAM" id="Phobius"/>
    </source>
</evidence>
<name>A0AA38MLL3_9CUCU</name>
<feature type="transmembrane region" description="Helical" evidence="1">
    <location>
        <begin position="135"/>
        <end position="159"/>
    </location>
</feature>
<feature type="transmembrane region" description="Helical" evidence="1">
    <location>
        <begin position="249"/>
        <end position="269"/>
    </location>
</feature>
<dbReference type="Proteomes" id="UP001168821">
    <property type="component" value="Unassembled WGS sequence"/>
</dbReference>
<keyword evidence="1" id="KW-1133">Transmembrane helix</keyword>
<keyword evidence="3" id="KW-1185">Reference proteome</keyword>
<feature type="transmembrane region" description="Helical" evidence="1">
    <location>
        <begin position="434"/>
        <end position="456"/>
    </location>
</feature>
<feature type="transmembrane region" description="Helical" evidence="1">
    <location>
        <begin position="403"/>
        <end position="427"/>
    </location>
</feature>
<feature type="transmembrane region" description="Helical" evidence="1">
    <location>
        <begin position="320"/>
        <end position="342"/>
    </location>
</feature>
<comment type="caution">
    <text evidence="2">The sequence shown here is derived from an EMBL/GenBank/DDBJ whole genome shotgun (WGS) entry which is preliminary data.</text>
</comment>
<evidence type="ECO:0000313" key="3">
    <source>
        <dbReference type="Proteomes" id="UP001168821"/>
    </source>
</evidence>
<feature type="transmembrane region" description="Helical" evidence="1">
    <location>
        <begin position="281"/>
        <end position="300"/>
    </location>
</feature>
<feature type="transmembrane region" description="Helical" evidence="1">
    <location>
        <begin position="180"/>
        <end position="200"/>
    </location>
</feature>